<feature type="compositionally biased region" description="Polar residues" evidence="2">
    <location>
        <begin position="180"/>
        <end position="191"/>
    </location>
</feature>
<accession>A0A1Q9CFD9</accession>
<sequence length="581" mass="64635">MFCSEMGEFMPARWNATWWGYWVVCITVEEVAEKGEEDEFIRFFQYKEDGSIWVKTTLLRLSSPPDKHVSDHLFHNITEYTEVRQDWSVVPRGWGAYHSFTLLHVQGNELTICLEKKTDKLEIMLAHGARATRFLEDAGWFRVLRARASSQCKNFRAMGNFGSRKSKINQYVEYREEGGTSPSGALPTQSDWESRMPTKSSAHRVLVIIIAQITEERYMDRDGHRKYEDTTVPKGGKGHGEHQDSWAMDASEPVEDMVTLVQSQINYTRKAEARVRNLEAARVKKENMWNKYFDELKKAYVRELSRYQKAMNKIDQDLAAATAARDEARRALQQFDFRKIGEEDSQATEELALEWHALTKSWAKEQEAASEQTAMHRPHLPFPGMTPGMGLAPAPMMGMPNGAMMTPDAAARLFLATIAGQPMMSDQASVPATAAMPPSSAEERTDKPAEPEQGHVPAGAGTAPPYVPSPSARTCDAPSPPVKPPQRSRQRLPIKGQPLHPVHTQVPVPATLADKLAAKRSVMKPFCKTEEGAVASAGPLEARPDSAGPPEQQDIEVIMSGGDTDDEPPPIPKGPSLDGLG</sequence>
<organism evidence="3 4">
    <name type="scientific">Symbiodinium microadriaticum</name>
    <name type="common">Dinoflagellate</name>
    <name type="synonym">Zooxanthella microadriatica</name>
    <dbReference type="NCBI Taxonomy" id="2951"/>
    <lineage>
        <taxon>Eukaryota</taxon>
        <taxon>Sar</taxon>
        <taxon>Alveolata</taxon>
        <taxon>Dinophyceae</taxon>
        <taxon>Suessiales</taxon>
        <taxon>Symbiodiniaceae</taxon>
        <taxon>Symbiodinium</taxon>
    </lineage>
</organism>
<keyword evidence="4" id="KW-1185">Reference proteome</keyword>
<keyword evidence="1" id="KW-0175">Coiled coil</keyword>
<dbReference type="Proteomes" id="UP000186817">
    <property type="component" value="Unassembled WGS sequence"/>
</dbReference>
<comment type="caution">
    <text evidence="3">The sequence shown here is derived from an EMBL/GenBank/DDBJ whole genome shotgun (WGS) entry which is preliminary data.</text>
</comment>
<evidence type="ECO:0000256" key="2">
    <source>
        <dbReference type="SAM" id="MobiDB-lite"/>
    </source>
</evidence>
<feature type="region of interest" description="Disordered" evidence="2">
    <location>
        <begin position="426"/>
        <end position="507"/>
    </location>
</feature>
<protein>
    <submittedName>
        <fullName evidence="3">Uncharacterized protein</fullName>
    </submittedName>
</protein>
<evidence type="ECO:0000313" key="3">
    <source>
        <dbReference type="EMBL" id="OLP81663.1"/>
    </source>
</evidence>
<dbReference type="AlphaFoldDB" id="A0A1Q9CFD9"/>
<feature type="region of interest" description="Disordered" evidence="2">
    <location>
        <begin position="176"/>
        <end position="197"/>
    </location>
</feature>
<dbReference type="EMBL" id="LSRX01001259">
    <property type="protein sequence ID" value="OLP81663.1"/>
    <property type="molecule type" value="Genomic_DNA"/>
</dbReference>
<evidence type="ECO:0000256" key="1">
    <source>
        <dbReference type="SAM" id="Coils"/>
    </source>
</evidence>
<feature type="region of interest" description="Disordered" evidence="2">
    <location>
        <begin position="536"/>
        <end position="581"/>
    </location>
</feature>
<proteinExistence type="predicted"/>
<reference evidence="3 4" key="1">
    <citation type="submission" date="2016-02" db="EMBL/GenBank/DDBJ databases">
        <title>Genome analysis of coral dinoflagellate symbionts highlights evolutionary adaptations to a symbiotic lifestyle.</title>
        <authorList>
            <person name="Aranda M."/>
            <person name="Li Y."/>
            <person name="Liew Y.J."/>
            <person name="Baumgarten S."/>
            <person name="Simakov O."/>
            <person name="Wilson M."/>
            <person name="Piel J."/>
            <person name="Ashoor H."/>
            <person name="Bougouffa S."/>
            <person name="Bajic V.B."/>
            <person name="Ryu T."/>
            <person name="Ravasi T."/>
            <person name="Bayer T."/>
            <person name="Micklem G."/>
            <person name="Kim H."/>
            <person name="Bhak J."/>
            <person name="Lajeunesse T.C."/>
            <person name="Voolstra C.R."/>
        </authorList>
    </citation>
    <scope>NUCLEOTIDE SEQUENCE [LARGE SCALE GENOMIC DNA]</scope>
    <source>
        <strain evidence="3 4">CCMP2467</strain>
    </source>
</reference>
<gene>
    <name evidence="3" type="ORF">AK812_SmicGene37770</name>
</gene>
<name>A0A1Q9CFD9_SYMMI</name>
<evidence type="ECO:0000313" key="4">
    <source>
        <dbReference type="Proteomes" id="UP000186817"/>
    </source>
</evidence>
<feature type="coiled-coil region" evidence="1">
    <location>
        <begin position="268"/>
        <end position="331"/>
    </location>
</feature>
<feature type="compositionally biased region" description="Basic and acidic residues" evidence="2">
    <location>
        <begin position="441"/>
        <end position="453"/>
    </location>
</feature>